<dbReference type="EMBL" id="FORG01000041">
    <property type="protein sequence ID" value="SFK25201.1"/>
    <property type="molecule type" value="Genomic_DNA"/>
</dbReference>
<accession>A0A1I3Y1N7</accession>
<comment type="similarity">
    <text evidence="1">Belongs to the antirestriction protein family.</text>
</comment>
<evidence type="ECO:0000313" key="2">
    <source>
        <dbReference type="EMBL" id="PHM37811.1"/>
    </source>
</evidence>
<dbReference type="AlphaFoldDB" id="A0A1I3Y1N7"/>
<protein>
    <submittedName>
        <fullName evidence="3">Antirestriction protein</fullName>
    </submittedName>
</protein>
<organism evidence="3 4">
    <name type="scientific">Xenorhabdus mauleonii</name>
    <dbReference type="NCBI Taxonomy" id="351675"/>
    <lineage>
        <taxon>Bacteria</taxon>
        <taxon>Pseudomonadati</taxon>
        <taxon>Pseudomonadota</taxon>
        <taxon>Gammaproteobacteria</taxon>
        <taxon>Enterobacterales</taxon>
        <taxon>Morganellaceae</taxon>
        <taxon>Xenorhabdus</taxon>
    </lineage>
</organism>
<evidence type="ECO:0000313" key="4">
    <source>
        <dbReference type="Proteomes" id="UP000198919"/>
    </source>
</evidence>
<dbReference type="Pfam" id="PF03230">
    <property type="entry name" value="Antirestrict"/>
    <property type="match status" value="1"/>
</dbReference>
<dbReference type="Gene3D" id="3.30.70.3580">
    <property type="entry name" value="Antirestriction protein"/>
    <property type="match status" value="1"/>
</dbReference>
<dbReference type="EMBL" id="NITY01000019">
    <property type="protein sequence ID" value="PHM37811.1"/>
    <property type="molecule type" value="Genomic_DNA"/>
</dbReference>
<proteinExistence type="inferred from homology"/>
<dbReference type="Proteomes" id="UP000224607">
    <property type="component" value="Unassembled WGS sequence"/>
</dbReference>
<evidence type="ECO:0000256" key="1">
    <source>
        <dbReference type="ARBA" id="ARBA00008618"/>
    </source>
</evidence>
<dbReference type="InterPro" id="IPR004914">
    <property type="entry name" value="Antirestrict"/>
</dbReference>
<dbReference type="Proteomes" id="UP000198919">
    <property type="component" value="Unassembled WGS sequence"/>
</dbReference>
<sequence>MWYICAPLEADIVSLMTMKVVSSYPSWPTGQSPNGEHVSHWVSVLRFFIQENTMQQNIPPTTVHTAPVSEHASFADLFPQTSSLERMLLEHTFVKAAAVLCENYRRDRWQCRKVSDTVAYVVPTRSDAYVVNVKTTNFNGEVSADTFGLMVTLTVLGYLAALMKQGEYAEQFCNLREYAALQHPQALCIRTALGLKGDCDAK</sequence>
<gene>
    <name evidence="3" type="ORF">SAMN05421680_14116</name>
    <name evidence="2" type="ORF">Xmau_03776</name>
</gene>
<keyword evidence="5" id="KW-1185">Reference proteome</keyword>
<dbReference type="STRING" id="351675.SAMN05421680_14116"/>
<reference evidence="2 5" key="3">
    <citation type="journal article" date="2017" name="Nat. Microbiol.">
        <title>Natural product diversity associated with the nematode symbionts Photorhabdus and Xenorhabdus.</title>
        <authorList>
            <person name="Tobias N.J."/>
            <person name="Wolff H."/>
            <person name="Djahanschiri B."/>
            <person name="Grundmann F."/>
            <person name="Kronenwerth M."/>
            <person name="Shi Y.M."/>
            <person name="Simonyi S."/>
            <person name="Grun P."/>
            <person name="Shapiro-Ilan D."/>
            <person name="Pidot S.J."/>
            <person name="Stinear T.P."/>
            <person name="Ebersberger I."/>
            <person name="Bode H.B."/>
        </authorList>
    </citation>
    <scope>NUCLEOTIDE SEQUENCE [LARGE SCALE GENOMIC DNA]</scope>
    <source>
        <strain evidence="2 5">DSM 17908</strain>
    </source>
</reference>
<name>A0A1I3Y1N7_9GAMM</name>
<reference evidence="3" key="2">
    <citation type="submission" date="2016-10" db="EMBL/GenBank/DDBJ databases">
        <authorList>
            <person name="de Groot N.N."/>
        </authorList>
    </citation>
    <scope>NUCLEOTIDE SEQUENCE [LARGE SCALE GENOMIC DNA]</scope>
    <source>
        <strain evidence="3">DSM 17908</strain>
    </source>
</reference>
<evidence type="ECO:0000313" key="5">
    <source>
        <dbReference type="Proteomes" id="UP000224607"/>
    </source>
</evidence>
<evidence type="ECO:0000313" key="3">
    <source>
        <dbReference type="EMBL" id="SFK25201.1"/>
    </source>
</evidence>
<dbReference type="InterPro" id="IPR042297">
    <property type="entry name" value="Antirestriction_sf"/>
</dbReference>
<reference evidence="4" key="1">
    <citation type="submission" date="2016-10" db="EMBL/GenBank/DDBJ databases">
        <authorList>
            <person name="Varghese N."/>
            <person name="Submissions S."/>
        </authorList>
    </citation>
    <scope>NUCLEOTIDE SEQUENCE [LARGE SCALE GENOMIC DNA]</scope>
    <source>
        <strain evidence="4">DSM 17908</strain>
    </source>
</reference>